<feature type="compositionally biased region" description="Basic and acidic residues" evidence="6">
    <location>
        <begin position="610"/>
        <end position="620"/>
    </location>
</feature>
<evidence type="ECO:0000313" key="9">
    <source>
        <dbReference type="Proteomes" id="UP000703661"/>
    </source>
</evidence>
<comment type="caution">
    <text evidence="8">The sequence shown here is derived from an EMBL/GenBank/DDBJ whole genome shotgun (WGS) entry which is preliminary data.</text>
</comment>
<dbReference type="PROSITE" id="PS00028">
    <property type="entry name" value="ZINC_FINGER_C2H2_1"/>
    <property type="match status" value="2"/>
</dbReference>
<keyword evidence="4" id="KW-0862">Zinc</keyword>
<feature type="region of interest" description="Disordered" evidence="6">
    <location>
        <begin position="33"/>
        <end position="170"/>
    </location>
</feature>
<accession>A0A9P6N4R1</accession>
<dbReference type="InterPro" id="IPR013087">
    <property type="entry name" value="Znf_C2H2_type"/>
</dbReference>
<dbReference type="SUPFAM" id="SSF57667">
    <property type="entry name" value="beta-beta-alpha zinc fingers"/>
    <property type="match status" value="1"/>
</dbReference>
<dbReference type="AlphaFoldDB" id="A0A9P6N4R1"/>
<feature type="region of interest" description="Disordered" evidence="6">
    <location>
        <begin position="248"/>
        <end position="270"/>
    </location>
</feature>
<keyword evidence="1" id="KW-0479">Metal-binding</keyword>
<feature type="compositionally biased region" description="Basic and acidic residues" evidence="6">
    <location>
        <begin position="542"/>
        <end position="551"/>
    </location>
</feature>
<dbReference type="GO" id="GO:0000978">
    <property type="term" value="F:RNA polymerase II cis-regulatory region sequence-specific DNA binding"/>
    <property type="evidence" value="ECO:0007669"/>
    <property type="project" value="TreeGrafter"/>
</dbReference>
<feature type="compositionally biased region" description="Low complexity" evidence="6">
    <location>
        <begin position="40"/>
        <end position="56"/>
    </location>
</feature>
<feature type="domain" description="C2H2-type" evidence="7">
    <location>
        <begin position="223"/>
        <end position="252"/>
    </location>
</feature>
<feature type="compositionally biased region" description="Low complexity" evidence="6">
    <location>
        <begin position="119"/>
        <end position="142"/>
    </location>
</feature>
<dbReference type="GO" id="GO:0000785">
    <property type="term" value="C:chromatin"/>
    <property type="evidence" value="ECO:0007669"/>
    <property type="project" value="TreeGrafter"/>
</dbReference>
<keyword evidence="3 5" id="KW-0863">Zinc-finger</keyword>
<dbReference type="SMART" id="SM00355">
    <property type="entry name" value="ZnF_C2H2"/>
    <property type="match status" value="2"/>
</dbReference>
<dbReference type="GO" id="GO:0005667">
    <property type="term" value="C:transcription regulator complex"/>
    <property type="evidence" value="ECO:0007669"/>
    <property type="project" value="TreeGrafter"/>
</dbReference>
<dbReference type="EMBL" id="JAAAID010000053">
    <property type="protein sequence ID" value="KAG0023525.1"/>
    <property type="molecule type" value="Genomic_DNA"/>
</dbReference>
<feature type="domain" description="C2H2-type" evidence="7">
    <location>
        <begin position="193"/>
        <end position="222"/>
    </location>
</feature>
<evidence type="ECO:0000256" key="6">
    <source>
        <dbReference type="SAM" id="MobiDB-lite"/>
    </source>
</evidence>
<evidence type="ECO:0000256" key="3">
    <source>
        <dbReference type="ARBA" id="ARBA00022771"/>
    </source>
</evidence>
<evidence type="ECO:0000256" key="2">
    <source>
        <dbReference type="ARBA" id="ARBA00022737"/>
    </source>
</evidence>
<organism evidence="8 9">
    <name type="scientific">Entomortierella chlamydospora</name>
    <dbReference type="NCBI Taxonomy" id="101097"/>
    <lineage>
        <taxon>Eukaryota</taxon>
        <taxon>Fungi</taxon>
        <taxon>Fungi incertae sedis</taxon>
        <taxon>Mucoromycota</taxon>
        <taxon>Mortierellomycotina</taxon>
        <taxon>Mortierellomycetes</taxon>
        <taxon>Mortierellales</taxon>
        <taxon>Mortierellaceae</taxon>
        <taxon>Entomortierella</taxon>
    </lineage>
</organism>
<keyword evidence="2" id="KW-0677">Repeat</keyword>
<dbReference type="GO" id="GO:0008270">
    <property type="term" value="F:zinc ion binding"/>
    <property type="evidence" value="ECO:0007669"/>
    <property type="project" value="UniProtKB-KW"/>
</dbReference>
<protein>
    <recommendedName>
        <fullName evidence="7">C2H2-type domain-containing protein</fullName>
    </recommendedName>
</protein>
<feature type="compositionally biased region" description="Basic residues" evidence="6">
    <location>
        <begin position="248"/>
        <end position="257"/>
    </location>
</feature>
<dbReference type="GO" id="GO:0000981">
    <property type="term" value="F:DNA-binding transcription factor activity, RNA polymerase II-specific"/>
    <property type="evidence" value="ECO:0007669"/>
    <property type="project" value="UniProtKB-ARBA"/>
</dbReference>
<feature type="compositionally biased region" description="Low complexity" evidence="6">
    <location>
        <begin position="361"/>
        <end position="374"/>
    </location>
</feature>
<feature type="region of interest" description="Disordered" evidence="6">
    <location>
        <begin position="315"/>
        <end position="335"/>
    </location>
</feature>
<sequence length="638" mass="70636">MNTSEADSVLQQQSKRLAGLSITNSTGAQVSILNGNAVEQDSSPSQQSAPRSPYSSRSREYPQEEHIFAPSDDQRYQSISSHRHDKSSHDTGRSSSLTNASTPTFSNLEMAEPRSSCKSLTLSSQRSRSLSSGSSLSPRISSAKNSPTSVASPPLFTRSYSEDNQSDDSESCRRMSELNEASGSGQNIVKRKYSCSHPGCNKCFTTSGHLARHNRIHTGERNFACLMPGCPSKFSRQDNMMQHYRTHISPKSRRGATKKLDGQSVGSANNSQENLLLGREHSPTPSYYGGDYQHVAKMGGSRQSSPPRFNPFDRSGNVEYAGRHSTESHNGGSLRHKKSGIIQTHQHHTPMPHFNIQGMTSAHQQAQSESQANQTNYHQGALPSPLTPTIAQMPTFHHQPAYVPHSSNKHAVDIPKSPINRYRAEVALASPTSPMTQDVERMEGVSPSLEHDRHYYQQKYPHYHSNLSVHLPHAGHAQPSQHHNSYQLPPLPLHTQDRKAFDRPMGSHWNATAPPSPQSTPHTPTKHRFDPIQDCLQQEKQQQQRERDYNESHYYSNSRHSSQHHSAAAVEEGDEDMSPSVRSSVLSHSSSMTSISSASSLPEPSSRRTQHSESQLKQESGEEMSGLAHLAQIVTTYG</sequence>
<dbReference type="GO" id="GO:0031519">
    <property type="term" value="C:PcG protein complex"/>
    <property type="evidence" value="ECO:0007669"/>
    <property type="project" value="TreeGrafter"/>
</dbReference>
<feature type="compositionally biased region" description="Basic and acidic residues" evidence="6">
    <location>
        <begin position="57"/>
        <end position="75"/>
    </location>
</feature>
<dbReference type="FunFam" id="3.30.160.60:FF:000072">
    <property type="entry name" value="zinc finger protein 143 isoform X1"/>
    <property type="match status" value="1"/>
</dbReference>
<evidence type="ECO:0000259" key="7">
    <source>
        <dbReference type="PROSITE" id="PS50157"/>
    </source>
</evidence>
<dbReference type="OrthoDB" id="6365676at2759"/>
<evidence type="ECO:0000256" key="1">
    <source>
        <dbReference type="ARBA" id="ARBA00022723"/>
    </source>
</evidence>
<keyword evidence="9" id="KW-1185">Reference proteome</keyword>
<feature type="compositionally biased region" description="Low complexity" evidence="6">
    <location>
        <begin position="578"/>
        <end position="604"/>
    </location>
</feature>
<dbReference type="PANTHER" id="PTHR14003">
    <property type="entry name" value="TRANSCRIPTIONAL REPRESSOR PROTEIN YY"/>
    <property type="match status" value="1"/>
</dbReference>
<reference evidence="8" key="1">
    <citation type="journal article" date="2020" name="Fungal Divers.">
        <title>Resolving the Mortierellaceae phylogeny through synthesis of multi-gene phylogenetics and phylogenomics.</title>
        <authorList>
            <person name="Vandepol N."/>
            <person name="Liber J."/>
            <person name="Desiro A."/>
            <person name="Na H."/>
            <person name="Kennedy M."/>
            <person name="Barry K."/>
            <person name="Grigoriev I.V."/>
            <person name="Miller A.N."/>
            <person name="O'Donnell K."/>
            <person name="Stajich J.E."/>
            <person name="Bonito G."/>
        </authorList>
    </citation>
    <scope>NUCLEOTIDE SEQUENCE</scope>
    <source>
        <strain evidence="8">NRRL 2769</strain>
    </source>
</reference>
<proteinExistence type="predicted"/>
<dbReference type="Gene3D" id="3.30.160.60">
    <property type="entry name" value="Classic Zinc Finger"/>
    <property type="match status" value="2"/>
</dbReference>
<gene>
    <name evidence="8" type="ORF">BGZ80_009207</name>
</gene>
<feature type="compositionally biased region" description="Polar residues" evidence="6">
    <location>
        <begin position="93"/>
        <end position="107"/>
    </location>
</feature>
<evidence type="ECO:0000256" key="5">
    <source>
        <dbReference type="PROSITE-ProRule" id="PRU00042"/>
    </source>
</evidence>
<dbReference type="PROSITE" id="PS50157">
    <property type="entry name" value="ZINC_FINGER_C2H2_2"/>
    <property type="match status" value="2"/>
</dbReference>
<evidence type="ECO:0000313" key="8">
    <source>
        <dbReference type="EMBL" id="KAG0023525.1"/>
    </source>
</evidence>
<dbReference type="InterPro" id="IPR036236">
    <property type="entry name" value="Znf_C2H2_sf"/>
</dbReference>
<feature type="region of interest" description="Disordered" evidence="6">
    <location>
        <begin position="470"/>
        <end position="628"/>
    </location>
</feature>
<dbReference type="PANTHER" id="PTHR14003:SF19">
    <property type="entry name" value="YY2 TRANSCRIPTION FACTOR"/>
    <property type="match status" value="1"/>
</dbReference>
<feature type="compositionally biased region" description="Low complexity" evidence="6">
    <location>
        <begin position="552"/>
        <end position="566"/>
    </location>
</feature>
<name>A0A9P6N4R1_9FUNG</name>
<dbReference type="Pfam" id="PF00096">
    <property type="entry name" value="zf-C2H2"/>
    <property type="match status" value="1"/>
</dbReference>
<feature type="compositionally biased region" description="Polar residues" evidence="6">
    <location>
        <begin position="478"/>
        <end position="487"/>
    </location>
</feature>
<dbReference type="Proteomes" id="UP000703661">
    <property type="component" value="Unassembled WGS sequence"/>
</dbReference>
<evidence type="ECO:0000256" key="4">
    <source>
        <dbReference type="ARBA" id="ARBA00022833"/>
    </source>
</evidence>
<feature type="region of interest" description="Disordered" evidence="6">
    <location>
        <begin position="359"/>
        <end position="391"/>
    </location>
</feature>